<keyword evidence="3" id="KW-0175">Coiled coil</keyword>
<evidence type="ECO:0000259" key="6">
    <source>
        <dbReference type="Pfam" id="PF14197"/>
    </source>
</evidence>
<feature type="compositionally biased region" description="Low complexity" evidence="4">
    <location>
        <begin position="703"/>
        <end position="718"/>
    </location>
</feature>
<evidence type="ECO:0000256" key="2">
    <source>
        <dbReference type="ARBA" id="ARBA00022490"/>
    </source>
</evidence>
<proteinExistence type="predicted"/>
<evidence type="ECO:0000313" key="7">
    <source>
        <dbReference type="EMBL" id="OBZ71751.1"/>
    </source>
</evidence>
<dbReference type="Pfam" id="PF14197">
    <property type="entry name" value="Cep57_CLD_2"/>
    <property type="match status" value="1"/>
</dbReference>
<keyword evidence="8" id="KW-1185">Reference proteome</keyword>
<feature type="compositionally biased region" description="Low complexity" evidence="4">
    <location>
        <begin position="199"/>
        <end position="214"/>
    </location>
</feature>
<dbReference type="PANTHER" id="PTHR36721:SF15">
    <property type="entry name" value="EN_SPM-LIKE TRANSPOSON PROTEIN"/>
    <property type="match status" value="1"/>
</dbReference>
<dbReference type="OMA" id="MRTDHAT"/>
<feature type="compositionally biased region" description="Basic and acidic residues" evidence="4">
    <location>
        <begin position="590"/>
        <end position="602"/>
    </location>
</feature>
<protein>
    <recommendedName>
        <fullName evidence="9">Cep57 centrosome microtubule-binding domain-containing protein</fullName>
    </recommendedName>
</protein>
<feature type="domain" description="PPC89 centrosome localisation" evidence="6">
    <location>
        <begin position="516"/>
        <end position="588"/>
    </location>
</feature>
<feature type="compositionally biased region" description="Low complexity" evidence="4">
    <location>
        <begin position="786"/>
        <end position="798"/>
    </location>
</feature>
<dbReference type="Proteomes" id="UP000092993">
    <property type="component" value="Unassembled WGS sequence"/>
</dbReference>
<sequence>MSRRSSNFEFSIQGDELEQNRIQLEHNLQHTDLSLHLSSNPDDDDYSDVEYPRHNSAPSPLPVFASFEHRSGDQFDQDEPSRHHAWSYRTVDDDEGVNPYGGETISTAAHHASALTLSAGLGGRATRRDVSLSGAEYDPDRPLQGILSSMNTRFSRFDVDSTKSKHITSNVVDFDPLVVNDTAELDRVLESGHRGLPASRYPHSSTPSASSDSEPPSPHSDSRSPRPKLSDALHHVAFSPKRPRTLQSQARQPMVRPSSAPAEQDTGARPPPRTNQSLSYVQQTSITLPANPKPPTPLTANNSRFTKLARGLTKEIEEEQTRAINHPSSRYKPVVGQGTIRESRAGKQNMERNPFRDIVNHVNVTVNPVPTPPKSARSRTPFKSRVHLPDVTGLTSAVGSPLRAGLEYYGYDAKEAGEHEAHLHATLGAVQSRLAYLESENSISRRRVQELELELEACKKDVHEDAAGRDRQRLAELERLKKSKARTSNRELQAEAEERAVAERRYKAAVEEKKALEALIATLRAHLARLTSELSDHQDLLTELRSLRDSDARTLAEKSKEVDRLREEVERLAGEVEVLRGVVEEGLKERRVAREQHSREGSPDALVEPSENEARLADMTHRHEDHEPQDEEEDEGNSSSSSDRPATPSPPSRSSLEDRTVRTDHATQGSSHLANALSCRAFVDSVEMDRISTEIGERRSERSGSALGESHSSSKSRSPSPPRMKARVKSPIPASHDLDHGTGINPHNGYDVGGIGRARNRVASGSSIGAKIPSRTSSPAPRPLRRPTTPTPGTAALGKSQGSYDPPRPRSQNQTASAPPVQTPFPQIRGARLERLFFSAPEHNAQTCKVCHRRRRWGFPGEDQNIPFWMTDHKGKRDFRTKEQDHDNDDEGFAEGPEDNLRSAYPRYQHRAKGKERAHREADKVPPQTVLARVLREIEDDFTHYKSIYVELADQYKDMDAVSNVAKRNVLADHLRDVIDILEQKGDQIASLYDLLTFKDKPAEEAAMPHNNDHSPPARTRNLNKHPTFA</sequence>
<evidence type="ECO:0000256" key="3">
    <source>
        <dbReference type="SAM" id="Coils"/>
    </source>
</evidence>
<dbReference type="AlphaFoldDB" id="A0A1C7M4B6"/>
<comment type="caution">
    <text evidence="7">The sequence shown here is derived from an EMBL/GenBank/DDBJ whole genome shotgun (WGS) entry which is preliminary data.</text>
</comment>
<dbReference type="GO" id="GO:0005737">
    <property type="term" value="C:cytoplasm"/>
    <property type="evidence" value="ECO:0007669"/>
    <property type="project" value="UniProtKB-SubCell"/>
</dbReference>
<dbReference type="OrthoDB" id="76453at2759"/>
<feature type="domain" description="Cep57 centrosome microtubule-binding" evidence="5">
    <location>
        <begin position="923"/>
        <end position="995"/>
    </location>
</feature>
<dbReference type="PANTHER" id="PTHR36721">
    <property type="entry name" value="PROLINE-RICH FAMILY PROTEIN"/>
    <property type="match status" value="1"/>
</dbReference>
<dbReference type="Pfam" id="PF06657">
    <property type="entry name" value="Cep57_MT_bd"/>
    <property type="match status" value="1"/>
</dbReference>
<feature type="region of interest" description="Disordered" evidence="4">
    <location>
        <begin position="877"/>
        <end position="904"/>
    </location>
</feature>
<comment type="subcellular location">
    <subcellularLocation>
        <location evidence="1">Cytoplasm</location>
    </subcellularLocation>
</comment>
<keyword evidence="2" id="KW-0963">Cytoplasm</keyword>
<evidence type="ECO:0008006" key="9">
    <source>
        <dbReference type="Google" id="ProtNLM"/>
    </source>
</evidence>
<accession>A0A1C7M4B6</accession>
<feature type="compositionally biased region" description="Acidic residues" evidence="4">
    <location>
        <begin position="627"/>
        <end position="636"/>
    </location>
</feature>
<feature type="compositionally biased region" description="Basic and acidic residues" evidence="4">
    <location>
        <begin position="655"/>
        <end position="665"/>
    </location>
</feature>
<evidence type="ECO:0000256" key="4">
    <source>
        <dbReference type="SAM" id="MobiDB-lite"/>
    </source>
</evidence>
<feature type="compositionally biased region" description="Basic and acidic residues" evidence="4">
    <location>
        <begin position="612"/>
        <end position="626"/>
    </location>
</feature>
<dbReference type="InterPro" id="IPR025925">
    <property type="entry name" value="PPC89_CLD"/>
</dbReference>
<gene>
    <name evidence="7" type="ORF">A0H81_08633</name>
</gene>
<evidence type="ECO:0000256" key="1">
    <source>
        <dbReference type="ARBA" id="ARBA00004496"/>
    </source>
</evidence>
<dbReference type="InterPro" id="IPR024957">
    <property type="entry name" value="Cep57_MT-bd_dom"/>
</dbReference>
<feature type="compositionally biased region" description="Basic and acidic residues" evidence="4">
    <location>
        <begin position="220"/>
        <end position="234"/>
    </location>
</feature>
<dbReference type="GO" id="GO:0008017">
    <property type="term" value="F:microtubule binding"/>
    <property type="evidence" value="ECO:0007669"/>
    <property type="project" value="InterPro"/>
</dbReference>
<dbReference type="EMBL" id="LUGG01000011">
    <property type="protein sequence ID" value="OBZ71751.1"/>
    <property type="molecule type" value="Genomic_DNA"/>
</dbReference>
<feature type="region of interest" description="Disordered" evidence="4">
    <location>
        <begin position="590"/>
        <end position="672"/>
    </location>
</feature>
<reference evidence="7 8" key="1">
    <citation type="submission" date="2016-03" db="EMBL/GenBank/DDBJ databases">
        <title>Whole genome sequencing of Grifola frondosa 9006-11.</title>
        <authorList>
            <person name="Min B."/>
            <person name="Park H."/>
            <person name="Kim J.-G."/>
            <person name="Cho H."/>
            <person name="Oh Y.-L."/>
            <person name="Kong W.-S."/>
            <person name="Choi I.-G."/>
        </authorList>
    </citation>
    <scope>NUCLEOTIDE SEQUENCE [LARGE SCALE GENOMIC DNA]</scope>
    <source>
        <strain evidence="7 8">9006-11</strain>
    </source>
</reference>
<evidence type="ECO:0000259" key="5">
    <source>
        <dbReference type="Pfam" id="PF06657"/>
    </source>
</evidence>
<evidence type="ECO:0000313" key="8">
    <source>
        <dbReference type="Proteomes" id="UP000092993"/>
    </source>
</evidence>
<organism evidence="7 8">
    <name type="scientific">Grifola frondosa</name>
    <name type="common">Maitake</name>
    <name type="synonym">Polyporus frondosus</name>
    <dbReference type="NCBI Taxonomy" id="5627"/>
    <lineage>
        <taxon>Eukaryota</taxon>
        <taxon>Fungi</taxon>
        <taxon>Dikarya</taxon>
        <taxon>Basidiomycota</taxon>
        <taxon>Agaricomycotina</taxon>
        <taxon>Agaricomycetes</taxon>
        <taxon>Polyporales</taxon>
        <taxon>Grifolaceae</taxon>
        <taxon>Grifola</taxon>
    </lineage>
</organism>
<feature type="region of interest" description="Disordered" evidence="4">
    <location>
        <begin position="694"/>
        <end position="825"/>
    </location>
</feature>
<feature type="region of interest" description="Disordered" evidence="4">
    <location>
        <begin position="1006"/>
        <end position="1030"/>
    </location>
</feature>
<feature type="region of interest" description="Disordered" evidence="4">
    <location>
        <begin position="192"/>
        <end position="279"/>
    </location>
</feature>
<feature type="region of interest" description="Disordered" evidence="4">
    <location>
        <begin position="33"/>
        <end position="59"/>
    </location>
</feature>
<feature type="coiled-coil region" evidence="3">
    <location>
        <begin position="434"/>
        <end position="582"/>
    </location>
</feature>
<feature type="compositionally biased region" description="Low complexity" evidence="4">
    <location>
        <begin position="637"/>
        <end position="646"/>
    </location>
</feature>
<feature type="compositionally biased region" description="Acidic residues" evidence="4">
    <location>
        <begin position="886"/>
        <end position="898"/>
    </location>
</feature>
<name>A0A1C7M4B6_GRIFR</name>